<sequence length="189" mass="22570">MILSSYLQKFRDDFKEKNMKIVPNKFDGCRRILGSVETRTSDFAYGVQKFYTLTFNIKKHLVPFEVIDSISIWAVDEYKKQIKENIKWIDRLYKITILRGDTVLAHYDCKRDEDILEKEFNIILPCNSNEIEYTFFMTDLKIELKIEINLDLPLRYMLTHSPWIRDDRWGIVLTGGDIINNNNEKKLKF</sequence>
<protein>
    <submittedName>
        <fullName evidence="1">Uncharacterized protein</fullName>
    </submittedName>
</protein>
<organism evidence="1">
    <name type="scientific">Mimivirus LCMiAC02</name>
    <dbReference type="NCBI Taxonomy" id="2506609"/>
    <lineage>
        <taxon>Viruses</taxon>
        <taxon>Varidnaviria</taxon>
        <taxon>Bamfordvirae</taxon>
        <taxon>Nucleocytoviricota</taxon>
        <taxon>Megaviricetes</taxon>
        <taxon>Imitervirales</taxon>
        <taxon>Mimiviridae</taxon>
        <taxon>Klosneuvirinae</taxon>
    </lineage>
</organism>
<reference evidence="1" key="1">
    <citation type="journal article" date="2019" name="MBio">
        <title>Virus Genomes from Deep Sea Sediments Expand the Ocean Megavirome and Support Independent Origins of Viral Gigantism.</title>
        <authorList>
            <person name="Backstrom D."/>
            <person name="Yutin N."/>
            <person name="Jorgensen S.L."/>
            <person name="Dharamshi J."/>
            <person name="Homa F."/>
            <person name="Zaremba-Niedwiedzka K."/>
            <person name="Spang A."/>
            <person name="Wolf Y.I."/>
            <person name="Koonin E.V."/>
            <person name="Ettema T.J."/>
        </authorList>
    </citation>
    <scope>NUCLEOTIDE SEQUENCE</scope>
</reference>
<evidence type="ECO:0000313" key="1">
    <source>
        <dbReference type="EMBL" id="QBK89465.1"/>
    </source>
</evidence>
<name>A0A481Z232_9VIRU</name>
<dbReference type="EMBL" id="MK500424">
    <property type="protein sequence ID" value="QBK89465.1"/>
    <property type="molecule type" value="Genomic_DNA"/>
</dbReference>
<accession>A0A481Z232</accession>
<gene>
    <name evidence="1" type="ORF">LCMiAC02_05600</name>
</gene>
<proteinExistence type="predicted"/>